<feature type="region of interest" description="Disordered" evidence="4">
    <location>
        <begin position="394"/>
        <end position="414"/>
    </location>
</feature>
<feature type="compositionally biased region" description="Low complexity" evidence="4">
    <location>
        <begin position="58"/>
        <end position="71"/>
    </location>
</feature>
<dbReference type="AlphaFoldDB" id="A0A7S2Q0M2"/>
<evidence type="ECO:0000256" key="5">
    <source>
        <dbReference type="SAM" id="SignalP"/>
    </source>
</evidence>
<dbReference type="PROSITE" id="PS52035">
    <property type="entry name" value="PEPTIDASE_M14"/>
    <property type="match status" value="1"/>
</dbReference>
<dbReference type="EMBL" id="HBGZ01030648">
    <property type="protein sequence ID" value="CAD9628471.1"/>
    <property type="molecule type" value="Transcribed_RNA"/>
</dbReference>
<dbReference type="CDD" id="cd06234">
    <property type="entry name" value="M14_PaCCP-like"/>
    <property type="match status" value="1"/>
</dbReference>
<proteinExistence type="inferred from homology"/>
<evidence type="ECO:0000313" key="7">
    <source>
        <dbReference type="EMBL" id="CAD9628471.1"/>
    </source>
</evidence>
<dbReference type="SUPFAM" id="SSF53187">
    <property type="entry name" value="Zn-dependent exopeptidases"/>
    <property type="match status" value="1"/>
</dbReference>
<name>A0A7S2Q0M2_9STRA</name>
<evidence type="ECO:0000256" key="3">
    <source>
        <dbReference type="PROSITE-ProRule" id="PRU01379"/>
    </source>
</evidence>
<protein>
    <recommendedName>
        <fullName evidence="6">Peptidase M14 domain-containing protein</fullName>
    </recommendedName>
</protein>
<keyword evidence="5" id="KW-0732">Signal</keyword>
<dbReference type="PANTHER" id="PTHR12756">
    <property type="entry name" value="CYTOSOLIC CARBOXYPEPTIDASE"/>
    <property type="match status" value="1"/>
</dbReference>
<dbReference type="GO" id="GO:0008270">
    <property type="term" value="F:zinc ion binding"/>
    <property type="evidence" value="ECO:0007669"/>
    <property type="project" value="InterPro"/>
</dbReference>
<evidence type="ECO:0000256" key="2">
    <source>
        <dbReference type="ARBA" id="ARBA00005988"/>
    </source>
</evidence>
<feature type="chain" id="PRO_5030923628" description="Peptidase M14 domain-containing protein" evidence="5">
    <location>
        <begin position="20"/>
        <end position="579"/>
    </location>
</feature>
<feature type="signal peptide" evidence="5">
    <location>
        <begin position="1"/>
        <end position="19"/>
    </location>
</feature>
<dbReference type="Gene3D" id="3.40.630.10">
    <property type="entry name" value="Zn peptidases"/>
    <property type="match status" value="1"/>
</dbReference>
<dbReference type="GO" id="GO:0006508">
    <property type="term" value="P:proteolysis"/>
    <property type="evidence" value="ECO:0007669"/>
    <property type="project" value="InterPro"/>
</dbReference>
<dbReference type="Gene3D" id="2.60.40.3120">
    <property type="match status" value="1"/>
</dbReference>
<sequence>MSKLMFTAALLLVSSSTRGRGGTAAFQLYRRSSSTASAFVNARTTHHQRLSPGIIPKSTASSTSSPLSASLRDLLEGGSTRSSSSMTKAADEAKSPPAQAAAAAVENVVETTLPIKETPTQPVKKSTSNSIISISDSYDSGNGEFVSFNIADGEEDYTDVIVHVNIKADPFTDLEQKSHFQSFSFRSSVNFNSPAIRGIFSDKKSIKVKYVVDNANEASYADAWNGASIFVTEKSTPYDADSWHRTSDTNYEKGVLSWTHVHDLDGESSSAYFAYFPPYSYERHLGLIAQCAESEGARVFSLGQTVSGREIDCVKVGTGPRKCWIIHRQHPGESMASFYAEGLLNRLLALDDKWDNVSEKARELFTFYIVPNINPDGSANGYLRTNAAGSNLNREWCPSPSPPSADGSSASEMYEAPTLHRSPEVYYLLQHMDESGCDAFLDIHGDEALPFNFLAGSQGMSVWGKRLESLHGAFLASYERANQDMQAKVSYDPEKPNEGMKNICSNQIAERYDCFAATLEMPFKECWGRPAGWGPERAGQLGASVLDALCYVQPYLRDKGDFWEGLPDKDAYVAPSSEY</sequence>
<reference evidence="7" key="1">
    <citation type="submission" date="2021-01" db="EMBL/GenBank/DDBJ databases">
        <authorList>
            <person name="Corre E."/>
            <person name="Pelletier E."/>
            <person name="Niang G."/>
            <person name="Scheremetjew M."/>
            <person name="Finn R."/>
            <person name="Kale V."/>
            <person name="Holt S."/>
            <person name="Cochrane G."/>
            <person name="Meng A."/>
            <person name="Brown T."/>
            <person name="Cohen L."/>
        </authorList>
    </citation>
    <scope>NUCLEOTIDE SEQUENCE</scope>
    <source>
        <strain evidence="7">SM1012Den-03</strain>
    </source>
</reference>
<gene>
    <name evidence="7" type="ORF">SMAR0320_LOCUS21820</name>
</gene>
<feature type="domain" description="Peptidase M14" evidence="6">
    <location>
        <begin position="277"/>
        <end position="556"/>
    </location>
</feature>
<dbReference type="InterPro" id="IPR040626">
    <property type="entry name" value="Pepdidase_M14_N"/>
</dbReference>
<comment type="cofactor">
    <cofactor evidence="1">
        <name>Zn(2+)</name>
        <dbReference type="ChEBI" id="CHEBI:29105"/>
    </cofactor>
</comment>
<evidence type="ECO:0000256" key="1">
    <source>
        <dbReference type="ARBA" id="ARBA00001947"/>
    </source>
</evidence>
<evidence type="ECO:0000256" key="4">
    <source>
        <dbReference type="SAM" id="MobiDB-lite"/>
    </source>
</evidence>
<dbReference type="Pfam" id="PF18027">
    <property type="entry name" value="Pepdidase_M14_N"/>
    <property type="match status" value="1"/>
</dbReference>
<organism evidence="7">
    <name type="scientific">Skeletonema marinoi</name>
    <dbReference type="NCBI Taxonomy" id="267567"/>
    <lineage>
        <taxon>Eukaryota</taxon>
        <taxon>Sar</taxon>
        <taxon>Stramenopiles</taxon>
        <taxon>Ochrophyta</taxon>
        <taxon>Bacillariophyta</taxon>
        <taxon>Coscinodiscophyceae</taxon>
        <taxon>Thalassiosirophycidae</taxon>
        <taxon>Thalassiosirales</taxon>
        <taxon>Skeletonemataceae</taxon>
        <taxon>Skeletonema</taxon>
        <taxon>Skeletonema marinoi-dohrnii complex</taxon>
    </lineage>
</organism>
<dbReference type="GO" id="GO:0004181">
    <property type="term" value="F:metallocarboxypeptidase activity"/>
    <property type="evidence" value="ECO:0007669"/>
    <property type="project" value="InterPro"/>
</dbReference>
<dbReference type="InterPro" id="IPR050821">
    <property type="entry name" value="Cytosolic_carboxypeptidase"/>
</dbReference>
<dbReference type="PANTHER" id="PTHR12756:SF11">
    <property type="entry name" value="CYTOSOLIC CARBOXYPEPTIDASE 1"/>
    <property type="match status" value="1"/>
</dbReference>
<feature type="region of interest" description="Disordered" evidence="4">
    <location>
        <begin position="45"/>
        <end position="102"/>
    </location>
</feature>
<accession>A0A7S2Q0M2</accession>
<feature type="active site" description="Proton donor/acceptor" evidence="3">
    <location>
        <position position="520"/>
    </location>
</feature>
<comment type="similarity">
    <text evidence="2 3">Belongs to the peptidase M14 family.</text>
</comment>
<evidence type="ECO:0000259" key="6">
    <source>
        <dbReference type="PROSITE" id="PS52035"/>
    </source>
</evidence>
<dbReference type="Pfam" id="PF00246">
    <property type="entry name" value="Peptidase_M14"/>
    <property type="match status" value="1"/>
</dbReference>
<dbReference type="InterPro" id="IPR000834">
    <property type="entry name" value="Peptidase_M14"/>
</dbReference>